<dbReference type="STRING" id="391595.RLO149_c023620"/>
<dbReference type="PANTHER" id="PTHR30522:SF0">
    <property type="entry name" value="NUCLEOSIDE TRIPHOSPHATE PYROPHOSPHOHYDROLASE"/>
    <property type="match status" value="1"/>
</dbReference>
<dbReference type="FunFam" id="1.10.287.1080:FF:000003">
    <property type="entry name" value="Nucleoside triphosphate pyrophosphohydrolase"/>
    <property type="match status" value="1"/>
</dbReference>
<sequence>MQVTPPGSHIRAHVSDPVNDGHALDSLSNVLSGASDTEAGAAAMADELIHDPDAGIERLLEIMRRLRDPETGCPWDIEQDFDSIAPYTIEEAYEVADAIARKDWRDLEGELGDLLLQTVYHTAMGAEGGHFTFQSVVRKISDKMVARHPHVFGDESRDKSADQQTADWEKIKARERADNAQQGTLDGVAIGLPALLRALKLQKRAARVGFDWPSTNEVLDKITEEAAELVEARDSLTQVEIEEEFGDLLFVMANLGRHLGLDPEAALRAANAKFTRRFEAVEAKLAALGKTPADSDLAEMDALWDQVKAEARKD</sequence>
<dbReference type="SUPFAM" id="SSF101386">
    <property type="entry name" value="all-alpha NTP pyrophosphatases"/>
    <property type="match status" value="2"/>
</dbReference>
<evidence type="ECO:0000256" key="3">
    <source>
        <dbReference type="ARBA" id="ARBA00066372"/>
    </source>
</evidence>
<dbReference type="EC" id="3.6.1.8" evidence="3"/>
<organism evidence="6 7">
    <name type="scientific">Roseobacter litoralis (strain ATCC 49566 / DSM 6996 / JCM 21268 / NBRC 15278 / OCh 149)</name>
    <dbReference type="NCBI Taxonomy" id="391595"/>
    <lineage>
        <taxon>Bacteria</taxon>
        <taxon>Pseudomonadati</taxon>
        <taxon>Pseudomonadota</taxon>
        <taxon>Alphaproteobacteria</taxon>
        <taxon>Rhodobacterales</taxon>
        <taxon>Roseobacteraceae</taxon>
        <taxon>Roseobacter</taxon>
    </lineage>
</organism>
<dbReference type="Gene3D" id="1.10.287.1080">
    <property type="entry name" value="MazG-like"/>
    <property type="match status" value="2"/>
</dbReference>
<dbReference type="GO" id="GO:0046076">
    <property type="term" value="P:dTTP catabolic process"/>
    <property type="evidence" value="ECO:0007669"/>
    <property type="project" value="TreeGrafter"/>
</dbReference>
<evidence type="ECO:0000256" key="4">
    <source>
        <dbReference type="ARBA" id="ARBA00074799"/>
    </source>
</evidence>
<dbReference type="KEGG" id="rli:RLO149_c023620"/>
<evidence type="ECO:0000313" key="7">
    <source>
        <dbReference type="Proteomes" id="UP000001353"/>
    </source>
</evidence>
<dbReference type="eggNOG" id="COG3956">
    <property type="taxonomic scope" value="Bacteria"/>
</dbReference>
<dbReference type="HOGENOM" id="CLU_038356_0_1_5"/>
<dbReference type="NCBIfam" id="NF007113">
    <property type="entry name" value="PRK09562.1"/>
    <property type="match status" value="1"/>
</dbReference>
<protein>
    <recommendedName>
        <fullName evidence="4">Nucleoside triphosphate pyrophosphohydrolase</fullName>
        <ecNumber evidence="3">3.6.1.8</ecNumber>
    </recommendedName>
</protein>
<dbReference type="CDD" id="cd11529">
    <property type="entry name" value="NTP-PPase_MazG_Cterm"/>
    <property type="match status" value="1"/>
</dbReference>
<dbReference type="FunFam" id="1.10.287.1080:FF:000001">
    <property type="entry name" value="Nucleoside triphosphate pyrophosphohydrolase"/>
    <property type="match status" value="1"/>
</dbReference>
<dbReference type="GO" id="GO:0006950">
    <property type="term" value="P:response to stress"/>
    <property type="evidence" value="ECO:0007669"/>
    <property type="project" value="UniProtKB-ARBA"/>
</dbReference>
<dbReference type="Proteomes" id="UP000001353">
    <property type="component" value="Chromosome"/>
</dbReference>
<evidence type="ECO:0000256" key="1">
    <source>
        <dbReference type="ARBA" id="ARBA00052141"/>
    </source>
</evidence>
<dbReference type="Pfam" id="PF03819">
    <property type="entry name" value="MazG"/>
    <property type="match status" value="1"/>
</dbReference>
<dbReference type="GO" id="GO:0046061">
    <property type="term" value="P:dATP catabolic process"/>
    <property type="evidence" value="ECO:0007669"/>
    <property type="project" value="TreeGrafter"/>
</dbReference>
<name>F7ZBE6_ROSLO</name>
<dbReference type="CDD" id="cd11528">
    <property type="entry name" value="NTP-PPase_MazG_Nterm"/>
    <property type="match status" value="1"/>
</dbReference>
<keyword evidence="7" id="KW-1185">Reference proteome</keyword>
<dbReference type="NCBIfam" id="TIGR00444">
    <property type="entry name" value="mazG"/>
    <property type="match status" value="1"/>
</dbReference>
<comment type="catalytic activity">
    <reaction evidence="1">
        <text>ATP + H2O = AMP + diphosphate + H(+)</text>
        <dbReference type="Rhea" id="RHEA:14245"/>
        <dbReference type="ChEBI" id="CHEBI:15377"/>
        <dbReference type="ChEBI" id="CHEBI:15378"/>
        <dbReference type="ChEBI" id="CHEBI:30616"/>
        <dbReference type="ChEBI" id="CHEBI:33019"/>
        <dbReference type="ChEBI" id="CHEBI:456215"/>
        <dbReference type="EC" id="3.6.1.8"/>
    </reaction>
</comment>
<evidence type="ECO:0000259" key="5">
    <source>
        <dbReference type="Pfam" id="PF03819"/>
    </source>
</evidence>
<dbReference type="InterPro" id="IPR011551">
    <property type="entry name" value="NTP_PyrPHydrolase_MazG"/>
</dbReference>
<dbReference type="InterPro" id="IPR048015">
    <property type="entry name" value="NTP-PPase_MazG-like_N"/>
</dbReference>
<gene>
    <name evidence="6" type="primary">mazG</name>
    <name evidence="6" type="ordered locus">RLO149_c023620</name>
</gene>
<dbReference type="InterPro" id="IPR021130">
    <property type="entry name" value="PRib-ATP_PPHydrolase-like"/>
</dbReference>
<dbReference type="InterPro" id="IPR048011">
    <property type="entry name" value="NTP-PPase_MazG-like_C"/>
</dbReference>
<dbReference type="Pfam" id="PF01503">
    <property type="entry name" value="PRA-PH"/>
    <property type="match status" value="1"/>
</dbReference>
<dbReference type="GO" id="GO:0047693">
    <property type="term" value="F:ATP diphosphatase activity"/>
    <property type="evidence" value="ECO:0007669"/>
    <property type="project" value="UniProtKB-EC"/>
</dbReference>
<reference evidence="6 7" key="1">
    <citation type="journal article" date="2011" name="BMC Genomics">
        <title>Comparative genome analysis and genome-guided physiological analysis of Roseobacter litoralis.</title>
        <authorList>
            <person name="Kalhoefer D."/>
            <person name="Thole S."/>
            <person name="Voget S."/>
            <person name="Lehmann R."/>
            <person name="Liesegang H."/>
            <person name="Wollher A."/>
            <person name="Daniel R."/>
            <person name="Simon M."/>
            <person name="Brinkhoff T."/>
        </authorList>
    </citation>
    <scope>NUCLEOTIDE SEQUENCE [LARGE SCALE GENOMIC DNA]</scope>
    <source>
        <strain evidence="7">ATCC 49566 / DSM 6996 / JCM 21268 / NBRC 15278 / OCh 149</strain>
    </source>
</reference>
<feature type="domain" description="NTP pyrophosphohydrolase MazG-like" evidence="5">
    <location>
        <begin position="79"/>
        <end position="152"/>
    </location>
</feature>
<accession>F7ZBE6</accession>
<dbReference type="GO" id="GO:0046052">
    <property type="term" value="P:UTP catabolic process"/>
    <property type="evidence" value="ECO:0007669"/>
    <property type="project" value="TreeGrafter"/>
</dbReference>
<dbReference type="AlphaFoldDB" id="F7ZBE6"/>
<dbReference type="GO" id="GO:0046081">
    <property type="term" value="P:dUTP catabolic process"/>
    <property type="evidence" value="ECO:0007669"/>
    <property type="project" value="TreeGrafter"/>
</dbReference>
<evidence type="ECO:0000313" key="6">
    <source>
        <dbReference type="EMBL" id="AEI94332.1"/>
    </source>
</evidence>
<dbReference type="EMBL" id="CP002623">
    <property type="protein sequence ID" value="AEI94332.1"/>
    <property type="molecule type" value="Genomic_DNA"/>
</dbReference>
<proteinExistence type="inferred from homology"/>
<dbReference type="GO" id="GO:0006203">
    <property type="term" value="P:dGTP catabolic process"/>
    <property type="evidence" value="ECO:0007669"/>
    <property type="project" value="TreeGrafter"/>
</dbReference>
<dbReference type="PANTHER" id="PTHR30522">
    <property type="entry name" value="NUCLEOSIDE TRIPHOSPHATE PYROPHOSPHOHYDROLASE"/>
    <property type="match status" value="1"/>
</dbReference>
<comment type="similarity">
    <text evidence="2">Belongs to the nucleoside triphosphate pyrophosphohydrolase family.</text>
</comment>
<evidence type="ECO:0000256" key="2">
    <source>
        <dbReference type="ARBA" id="ARBA00061115"/>
    </source>
</evidence>
<dbReference type="GO" id="GO:0046047">
    <property type="term" value="P:TTP catabolic process"/>
    <property type="evidence" value="ECO:0007669"/>
    <property type="project" value="TreeGrafter"/>
</dbReference>
<dbReference type="InterPro" id="IPR004518">
    <property type="entry name" value="MazG-like_dom"/>
</dbReference>